<evidence type="ECO:0000256" key="10">
    <source>
        <dbReference type="SAM" id="MobiDB-lite"/>
    </source>
</evidence>
<dbReference type="PANTHER" id="PTHR16188">
    <property type="entry name" value="PROTEIN PHOSPHATASE 1 INHIBITOR POTENTIATED BY PROTEIN KINASE C"/>
    <property type="match status" value="1"/>
</dbReference>
<keyword evidence="3" id="KW-0963">Cytoplasm</keyword>
<dbReference type="Bgee" id="ENSDARG00000011239">
    <property type="expression patterns" value="Expressed in mature ovarian follicle and 30 other cell types or tissues"/>
</dbReference>
<dbReference type="AGR" id="ZFIN:ZDB-GENE-050417-413"/>
<dbReference type="AlphaFoldDB" id="Q567W8"/>
<reference evidence="12" key="7">
    <citation type="submission" date="2012-02" db="UniProtKB">
        <authorList>
            <consortium name="Ensembl"/>
        </authorList>
    </citation>
    <scope>IDENTIFICATION</scope>
    <source>
        <strain evidence="12">Tuebingen</strain>
    </source>
</reference>
<sequence>MAEETHTGHSPELDCAREHGMNLHKRHSRVTVKYNRKQLQKRLDVEKWIDEALDKLYEGKVEDMPEEVNIDDLLDLPSDEARTHRLQALLQSCSSNTEAFIAELLQKLHGLHKQEELQNEGIEHPCHHTYPHHHGNMHHHRDNHHHPAHQTL</sequence>
<reference evidence="14" key="10">
    <citation type="journal article" date="2016" name="BMC Genomics">
        <title>Gene evolution and gene expression after whole genome duplication in fish: the PhyloFish database.</title>
        <authorList>
            <person name="Pasquier J."/>
            <person name="Cabau C."/>
            <person name="Nguyen T."/>
            <person name="Jouanno E."/>
            <person name="Severac D."/>
            <person name="Braasch I."/>
            <person name="Journot L."/>
            <person name="Pontarotti P."/>
            <person name="Klopp C."/>
            <person name="Postlethwait J.H."/>
            <person name="Guiguen Y."/>
            <person name="Bobe J."/>
        </authorList>
    </citation>
    <scope>NUCLEOTIDE SEQUENCE</scope>
    <source>
        <strain evidence="14">Singapore</strain>
    </source>
</reference>
<comment type="subcellular location">
    <subcellularLocation>
        <location evidence="1">Cytoplasm</location>
    </subcellularLocation>
</comment>
<gene>
    <name evidence="12 14 15" type="primary">ppp1r14aa</name>
    <name evidence="14" type="synonym">CPI-17</name>
    <name evidence="14" type="synonym">im:7147597</name>
    <name evidence="11 14" type="synonym">ppp1r14a</name>
    <name evidence="14" type="synonym">zgc:110700</name>
</gene>
<dbReference type="InterPro" id="IPR036658">
    <property type="entry name" value="CPI-17_sf"/>
</dbReference>
<evidence type="ECO:0000256" key="7">
    <source>
        <dbReference type="ARBA" id="ARBA00072687"/>
    </source>
</evidence>
<evidence type="ECO:0000256" key="1">
    <source>
        <dbReference type="ARBA" id="ARBA00004496"/>
    </source>
</evidence>
<dbReference type="Gene3D" id="1.10.150.220">
    <property type="entry name" value="CPI-17"/>
    <property type="match status" value="1"/>
</dbReference>
<accession>Q567W8</accession>
<dbReference type="KEGG" id="dre:550561"/>
<evidence type="ECO:0000313" key="14">
    <source>
        <dbReference type="RefSeq" id="NP_001017863.1"/>
    </source>
</evidence>
<evidence type="ECO:0000256" key="8">
    <source>
        <dbReference type="ARBA" id="ARBA00077289"/>
    </source>
</evidence>
<evidence type="ECO:0000256" key="4">
    <source>
        <dbReference type="ARBA" id="ARBA00022553"/>
    </source>
</evidence>
<reference evidence="14" key="2">
    <citation type="journal article" date="2007" name="Dev. Dyn.">
        <title>Spatiotemporal expression of smooth muscle markers in developing zebrafish gut.</title>
        <authorList>
            <person name="Georgijevic S."/>
            <person name="Subramanian Y."/>
            <person name="Rollins E.L."/>
            <person name="Starovic-Subota O."/>
            <person name="Tang A.C."/>
            <person name="Childs S.J."/>
        </authorList>
    </citation>
    <scope>NUCLEOTIDE SEQUENCE</scope>
    <source>
        <strain evidence="14">Singapore</strain>
    </source>
</reference>
<keyword evidence="16" id="KW-1267">Proteomics identification</keyword>
<feature type="region of interest" description="Disordered" evidence="10">
    <location>
        <begin position="132"/>
        <end position="152"/>
    </location>
</feature>
<dbReference type="GeneTree" id="ENSGT00950000182985"/>
<protein>
    <recommendedName>
        <fullName evidence="7">Protein phosphatase 1 regulatory subunit 14A</fullName>
    </recommendedName>
    <alternativeName>
        <fullName evidence="9">17 kDa PKC-potentiated inhibitory protein of PP1</fullName>
    </alternativeName>
    <alternativeName>
        <fullName evidence="8">Protein kinase C-potentiated inhibitor protein of 17 kDa</fullName>
    </alternativeName>
</protein>
<dbReference type="GeneID" id="550561"/>
<dbReference type="Pfam" id="PF05361">
    <property type="entry name" value="PP1_inhibitor"/>
    <property type="match status" value="1"/>
</dbReference>
<evidence type="ECO:0000313" key="13">
    <source>
        <dbReference type="Proteomes" id="UP000000437"/>
    </source>
</evidence>
<keyword evidence="4" id="KW-0597">Phosphoprotein</keyword>
<comment type="similarity">
    <text evidence="2">Belongs to the PP1 inhibitor family.</text>
</comment>
<evidence type="ECO:0000313" key="11">
    <source>
        <dbReference type="EMBL" id="AAH92987.1"/>
    </source>
</evidence>
<dbReference type="HOGENOM" id="CLU_1677297_0_0_1"/>
<keyword evidence="13" id="KW-1185">Reference proteome</keyword>
<evidence type="ECO:0000256" key="3">
    <source>
        <dbReference type="ARBA" id="ARBA00022490"/>
    </source>
</evidence>
<reference evidence="14" key="4">
    <citation type="journal article" date="2009" name="Development">
        <title>Rho-regulated myosin phosphatase establishes the level of protrusive activity required for cell movements during zebrafish gastrulation.</title>
        <authorList>
            <person name="Weiser D.C."/>
            <person name="Row R.H."/>
            <person name="Kimelman D."/>
        </authorList>
    </citation>
    <scope>NUCLEOTIDE SEQUENCE</scope>
    <source>
        <strain evidence="14">Singapore</strain>
    </source>
</reference>
<dbReference type="Ensembl" id="ENSDART00000018117.6">
    <property type="protein sequence ID" value="ENSDARP00000021168.5"/>
    <property type="gene ID" value="ENSDARG00000011239.6"/>
</dbReference>
<dbReference type="STRING" id="7955.ENSDARP00000021168"/>
<dbReference type="OrthoDB" id="8193882at2759"/>
<evidence type="ECO:0000313" key="15">
    <source>
        <dbReference type="ZFIN" id="ZDB-GENE-050417-413"/>
    </source>
</evidence>
<dbReference type="SMR" id="Q567W8"/>
<dbReference type="PANTHER" id="PTHR16188:SF4">
    <property type="entry name" value="PROTEIN PHOSPHATASE 1 REGULATORY SUBUNIT 14A"/>
    <property type="match status" value="1"/>
</dbReference>
<reference evidence="14" key="6">
    <citation type="journal article" date="2011" name="Dev. Biol.">
        <title>A screen for hoxb1-regulated genes identifies ppp1r14al as a regulator of the rhombomere 4 Fgf-signaling center.</title>
        <authorList>
            <person name="Choe S.K."/>
            <person name="Zhang X."/>
            <person name="Hirsch N."/>
            <person name="Straubhaar J."/>
            <person name="Sagerstrom C.G."/>
        </authorList>
    </citation>
    <scope>NUCLEOTIDE SEQUENCE</scope>
    <source>
        <strain evidence="14">Singapore</strain>
    </source>
</reference>
<evidence type="ECO:0000256" key="2">
    <source>
        <dbReference type="ARBA" id="ARBA00005483"/>
    </source>
</evidence>
<reference evidence="14" key="9">
    <citation type="journal article" date="2015" name="Nat. Commun.">
        <title>RFX transcription factors are essential for hearing in mice.</title>
        <authorList>
            <person name="Elkon R."/>
            <person name="Milon B."/>
            <person name="Morrison L."/>
            <person name="Shah M."/>
            <person name="Vijayakumar S."/>
            <person name="Racherla M."/>
            <person name="Leitch C.C."/>
            <person name="Silipino L."/>
            <person name="Hadi S."/>
            <person name="Weiss-Gayet M."/>
            <person name="Barras E."/>
            <person name="Schmid C.D."/>
            <person name="Ait-Lounis A."/>
            <person name="Barnes A."/>
            <person name="Song Y."/>
            <person name="Eisenman D.J."/>
            <person name="Eliyahu E."/>
            <person name="Frolenkov G.I."/>
            <person name="Strome S.E."/>
            <person name="Durand B."/>
            <person name="Zaghloul N.A."/>
            <person name="Jones S.M."/>
            <person name="Reith W."/>
            <person name="Hertzano R."/>
        </authorList>
    </citation>
    <scope>NUCLEOTIDE SEQUENCE</scope>
    <source>
        <strain evidence="14">Singapore</strain>
    </source>
</reference>
<comment type="function">
    <text evidence="6">Inhibitor of PPP1CA. Has over 1000-fold higher inhibitory activity when phosphorylated, creating a molecular switch for regulating the phosphorylation status of PPP1CA substrates and smooth muscle contraction.</text>
</comment>
<dbReference type="PaxDb" id="7955-ENSDARP00000021168"/>
<dbReference type="InterPro" id="IPR008025">
    <property type="entry name" value="CPI-17"/>
</dbReference>
<dbReference type="Reactome" id="R-DRE-5625740">
    <property type="pathway name" value="RHO GTPases activate PKNs"/>
</dbReference>
<reference evidence="14" key="5">
    <citation type="journal article" date="2010" name="Dev. Dyn.">
        <title>Identification of genes expressed by zebrafish oligodendrocytes using a differential microarray screen.</title>
        <authorList>
            <person name="Takada N."/>
            <person name="Appel B."/>
        </authorList>
    </citation>
    <scope>NUCLEOTIDE SEQUENCE</scope>
    <source>
        <strain evidence="14">Singapore</strain>
    </source>
</reference>
<dbReference type="EMBL" id="BC092987">
    <property type="protein sequence ID" value="AAH92987.1"/>
    <property type="molecule type" value="mRNA"/>
</dbReference>
<dbReference type="GO" id="GO:0004865">
    <property type="term" value="F:protein serine/threonine phosphatase inhibitor activity"/>
    <property type="evidence" value="ECO:0000318"/>
    <property type="project" value="GO_Central"/>
</dbReference>
<dbReference type="OMA" id="HPVICHG"/>
<evidence type="ECO:0000256" key="9">
    <source>
        <dbReference type="ARBA" id="ARBA00082520"/>
    </source>
</evidence>
<dbReference type="SUPFAM" id="SSF81790">
    <property type="entry name" value="Myosin phosphatase inhibitor 17kDa protein, CPI-17"/>
    <property type="match status" value="1"/>
</dbReference>
<evidence type="ECO:0000256" key="5">
    <source>
        <dbReference type="ARBA" id="ARBA00023272"/>
    </source>
</evidence>
<evidence type="ECO:0000256" key="6">
    <source>
        <dbReference type="ARBA" id="ARBA00056140"/>
    </source>
</evidence>
<dbReference type="CTD" id="550561"/>
<dbReference type="FunFam" id="1.10.150.220:FF:000002">
    <property type="entry name" value="protein phosphatase 1 regulatory subunit 14A"/>
    <property type="match status" value="1"/>
</dbReference>
<evidence type="ECO:0000313" key="12">
    <source>
        <dbReference type="Ensembl" id="ENSDARP00000021168"/>
    </source>
</evidence>
<reference evidence="14" key="12">
    <citation type="submission" date="2025-04" db="UniProtKB">
        <authorList>
            <consortium name="RefSeq"/>
        </authorList>
    </citation>
    <scope>IDENTIFICATION</scope>
    <source>
        <strain evidence="14">Singapore</strain>
    </source>
</reference>
<reference evidence="14" key="11">
    <citation type="journal article" date="2020" name="Int. J. Mol. Sci.">
        <title>The Evolution of Duplicated Genes of the Cpi-17/Phi-1 (ppp1r14) Family of Protein Phosphatase 1 Inhibitors in Teleosts.</title>
        <authorList>
            <person name="Lang I."/>
            <person name="Virk G."/>
            <person name="Zheng D.C."/>
            <person name="Young J."/>
            <person name="Nguyen M.J."/>
            <person name="Amiri R."/>
            <person name="Fong M."/>
            <person name="Arata A."/>
            <person name="Chadaideh K.S."/>
            <person name="Walsh S."/>
            <person name="Weiser D.C."/>
        </authorList>
    </citation>
    <scope>NUCLEOTIDE SEQUENCE</scope>
    <source>
        <strain evidence="14">Singapore</strain>
    </source>
</reference>
<evidence type="ECO:0007829" key="16">
    <source>
        <dbReference type="PeptideAtlas" id="Q567W8"/>
    </source>
</evidence>
<keyword evidence="5" id="KW-0650">Protein phosphatase inhibitor</keyword>
<dbReference type="RefSeq" id="NP_001017863.1">
    <property type="nucleotide sequence ID" value="NM_001017863.1"/>
</dbReference>
<dbReference type="ZFIN" id="ZDB-GENE-050417-413">
    <property type="gene designation" value="ppp1r14aa"/>
</dbReference>
<name>Q567W8_DANRE</name>
<reference evidence="12 13" key="8">
    <citation type="journal article" date="2013" name="Nature">
        <title>The zebrafish reference genome sequence and its relationship to the human genome.</title>
        <authorList>
            <consortium name="Genome Reference Consortium Zebrafish"/>
            <person name="Howe K."/>
            <person name="Clark M.D."/>
            <person name="Torroja C.F."/>
            <person name="Torrance J."/>
            <person name="Berthelot C."/>
            <person name="Muffato M."/>
            <person name="Collins J.E."/>
            <person name="Humphray S."/>
            <person name="McLaren K."/>
            <person name="Matthews L."/>
            <person name="McLaren S."/>
            <person name="Sealy I."/>
            <person name="Caccamo M."/>
            <person name="Churcher C."/>
            <person name="Scott C."/>
            <person name="Barrett J.C."/>
            <person name="Koch R."/>
            <person name="Rauch G.J."/>
            <person name="White S."/>
            <person name="Chow W."/>
            <person name="Kilian B."/>
            <person name="Quintais L.T."/>
            <person name="Guerra-Assuncao J.A."/>
            <person name="Zhou Y."/>
            <person name="Gu Y."/>
            <person name="Yen J."/>
            <person name="Vogel J.H."/>
            <person name="Eyre T."/>
            <person name="Redmond S."/>
            <person name="Banerjee R."/>
            <person name="Chi J."/>
            <person name="Fu B."/>
            <person name="Langley E."/>
            <person name="Maguire S.F."/>
            <person name="Laird G.K."/>
            <person name="Lloyd D."/>
            <person name="Kenyon E."/>
            <person name="Donaldson S."/>
            <person name="Sehra H."/>
            <person name="Almeida-King J."/>
            <person name="Loveland J."/>
            <person name="Trevanion S."/>
            <person name="Jones M."/>
            <person name="Quail M."/>
            <person name="Willey D."/>
            <person name="Hunt A."/>
            <person name="Burton J."/>
            <person name="Sims S."/>
            <person name="McLay K."/>
            <person name="Plumb B."/>
            <person name="Davis J."/>
            <person name="Clee C."/>
            <person name="Oliver K."/>
            <person name="Clark R."/>
            <person name="Riddle C."/>
            <person name="Elliot D."/>
            <person name="Eliott D."/>
            <person name="Threadgold G."/>
            <person name="Harden G."/>
            <person name="Ware D."/>
            <person name="Begum S."/>
            <person name="Mortimore B."/>
            <person name="Mortimer B."/>
            <person name="Kerry G."/>
            <person name="Heath P."/>
            <person name="Phillimore B."/>
            <person name="Tracey A."/>
            <person name="Corby N."/>
            <person name="Dunn M."/>
            <person name="Johnson C."/>
            <person name="Wood J."/>
            <person name="Clark S."/>
            <person name="Pelan S."/>
            <person name="Griffiths G."/>
            <person name="Smith M."/>
            <person name="Glithero R."/>
            <person name="Howden P."/>
            <person name="Barker N."/>
            <person name="Lloyd C."/>
            <person name="Stevens C."/>
            <person name="Harley J."/>
            <person name="Holt K."/>
            <person name="Panagiotidis G."/>
            <person name="Lovell J."/>
            <person name="Beasley H."/>
            <person name="Henderson C."/>
            <person name="Gordon D."/>
            <person name="Auger K."/>
            <person name="Wright D."/>
            <person name="Collins J."/>
            <person name="Raisen C."/>
            <person name="Dyer L."/>
            <person name="Leung K."/>
            <person name="Robertson L."/>
            <person name="Ambridge K."/>
            <person name="Leongamornlert D."/>
            <person name="McGuire S."/>
            <person name="Gilderthorp R."/>
            <person name="Griffiths C."/>
            <person name="Manthravadi D."/>
            <person name="Nichol S."/>
            <person name="Barker G."/>
            <person name="Whitehead S."/>
            <person name="Kay M."/>
            <person name="Brown J."/>
            <person name="Murnane C."/>
            <person name="Gray E."/>
            <person name="Humphries M."/>
            <person name="Sycamore N."/>
            <person name="Barker D."/>
            <person name="Saunders D."/>
            <person name="Wallis J."/>
            <person name="Babbage A."/>
            <person name="Hammond S."/>
            <person name="Mashreghi-Mohammadi M."/>
            <person name="Barr L."/>
            <person name="Martin S."/>
            <person name="Wray P."/>
            <person name="Ellington A."/>
            <person name="Matthews N."/>
            <person name="Ellwood M."/>
            <person name="Woodmansey R."/>
            <person name="Clark G."/>
            <person name="Cooper J."/>
            <person name="Cooper J."/>
            <person name="Tromans A."/>
            <person name="Grafham D."/>
            <person name="Skuce C."/>
            <person name="Pandian R."/>
            <person name="Andrews R."/>
            <person name="Harrison E."/>
            <person name="Kimberley A."/>
            <person name="Garnett J."/>
            <person name="Fosker N."/>
            <person name="Hall R."/>
            <person name="Garner P."/>
            <person name="Kelly D."/>
            <person name="Bird C."/>
            <person name="Palmer S."/>
            <person name="Gehring I."/>
            <person name="Berger A."/>
            <person name="Dooley C.M."/>
            <person name="Ersan-Urun Z."/>
            <person name="Eser C."/>
            <person name="Geiger H."/>
            <person name="Geisler M."/>
            <person name="Karotki L."/>
            <person name="Kirn A."/>
            <person name="Konantz J."/>
            <person name="Konantz M."/>
            <person name="Oberlander M."/>
            <person name="Rudolph-Geiger S."/>
            <person name="Teucke M."/>
            <person name="Lanz C."/>
            <person name="Raddatz G."/>
            <person name="Osoegawa K."/>
            <person name="Zhu B."/>
            <person name="Rapp A."/>
            <person name="Widaa S."/>
            <person name="Langford C."/>
            <person name="Yang F."/>
            <person name="Schuster S.C."/>
            <person name="Carter N.P."/>
            <person name="Harrow J."/>
            <person name="Ning Z."/>
            <person name="Herrero J."/>
            <person name="Searle S.M."/>
            <person name="Enright A."/>
            <person name="Geisler R."/>
            <person name="Plasterk R.H."/>
            <person name="Lee C."/>
            <person name="Westerfield M."/>
            <person name="de Jong P.J."/>
            <person name="Zon L.I."/>
            <person name="Postlethwait J.H."/>
            <person name="Nusslein-Volhard C."/>
            <person name="Hubbard T.J."/>
            <person name="Roest Crollius H."/>
            <person name="Rogers J."/>
            <person name="Stemple D.L."/>
        </authorList>
    </citation>
    <scope>NUCLEOTIDE SEQUENCE [LARGE SCALE GENOMIC DNA]</scope>
    <source>
        <strain evidence="12">Tuebingen</strain>
    </source>
</reference>
<accession>A0A8M1N5L2</accession>
<dbReference type="eggNOG" id="ENOG502S2S6">
    <property type="taxonomic scope" value="Eukaryota"/>
</dbReference>
<dbReference type="EMBL" id="BX005407">
    <property type="status" value="NOT_ANNOTATED_CDS"/>
    <property type="molecule type" value="Genomic_DNA"/>
</dbReference>
<dbReference type="GO" id="GO:0005737">
    <property type="term" value="C:cytoplasm"/>
    <property type="evidence" value="ECO:0007669"/>
    <property type="project" value="UniProtKB-SubCell"/>
</dbReference>
<dbReference type="Proteomes" id="UP000000437">
    <property type="component" value="Chromosome 5"/>
</dbReference>
<reference evidence="11" key="1">
    <citation type="submission" date="2005-04" db="EMBL/GenBank/DDBJ databases">
        <authorList>
            <consortium name="NIH - Zebrafish Gene Collection (ZGC) project"/>
        </authorList>
    </citation>
    <scope>NUCLEOTIDE SEQUENCE [LARGE SCALE MRNA]</scope>
    <source>
        <strain evidence="11">Singapore local strain</strain>
        <tissue evidence="11">Embryo</tissue>
    </source>
</reference>
<reference evidence="14" key="3">
    <citation type="journal article" date="2007" name="EMBO J.">
        <title>The TATA-binding protein regulates maternal mRNA degradation and differential zygotic transcription in zebrafish.</title>
        <authorList>
            <person name="Ferg M."/>
            <person name="Sanges R."/>
            <person name="Gehrig J."/>
            <person name="Kiss J."/>
            <person name="Bauer M."/>
            <person name="Lovas A."/>
            <person name="Szabo M."/>
            <person name="Yang L."/>
            <person name="Straehle U."/>
            <person name="Pankratz M.J."/>
            <person name="Olasz F."/>
            <person name="Stupka E."/>
            <person name="Muller F."/>
        </authorList>
    </citation>
    <scope>NUCLEOTIDE SEQUENCE</scope>
    <source>
        <strain evidence="14">Singapore</strain>
    </source>
</reference>
<organism evidence="11">
    <name type="scientific">Danio rerio</name>
    <name type="common">Zebrafish</name>
    <name type="synonym">Brachydanio rerio</name>
    <dbReference type="NCBI Taxonomy" id="7955"/>
    <lineage>
        <taxon>Eukaryota</taxon>
        <taxon>Metazoa</taxon>
        <taxon>Chordata</taxon>
        <taxon>Craniata</taxon>
        <taxon>Vertebrata</taxon>
        <taxon>Euteleostomi</taxon>
        <taxon>Actinopterygii</taxon>
        <taxon>Neopterygii</taxon>
        <taxon>Teleostei</taxon>
        <taxon>Ostariophysi</taxon>
        <taxon>Cypriniformes</taxon>
        <taxon>Danionidae</taxon>
        <taxon>Danioninae</taxon>
        <taxon>Danio</taxon>
    </lineage>
</organism>
<proteinExistence type="evidence at protein level"/>